<feature type="signal peptide" evidence="10">
    <location>
        <begin position="1"/>
        <end position="25"/>
    </location>
</feature>
<gene>
    <name evidence="12" type="primary">CABZ01018247.1</name>
</gene>
<dbReference type="Pfam" id="PF13927">
    <property type="entry name" value="Ig_3"/>
    <property type="match status" value="1"/>
</dbReference>
<dbReference type="PANTHER" id="PTHR11481">
    <property type="entry name" value="IMMUNOGLOBULIN FC RECEPTOR"/>
    <property type="match status" value="1"/>
</dbReference>
<evidence type="ECO:0000256" key="1">
    <source>
        <dbReference type="ARBA" id="ARBA00004236"/>
    </source>
</evidence>
<protein>
    <submittedName>
        <fullName evidence="12">Platelet endothelial cell adhesion molecule</fullName>
    </submittedName>
</protein>
<evidence type="ECO:0000256" key="4">
    <source>
        <dbReference type="ARBA" id="ARBA00023136"/>
    </source>
</evidence>
<sequence length="892" mass="98845">MGSRLPGLLLLLLADLLLFWRCVRGESSFIIDTVGLTVQPRNQVQSGTPVIIRCQVSVSFSNISHLLHHFEITQDGVPIHVSDTTEDSVSYGLNPARAADSGSYECRVTVKDKSKASYSQKLDVSGLQTPTLQLNNVSPYENEEFKASCSAPEEKGPLIFSFYQRFMGGEPLRIKRVSRTGNSSEIALSLKHIGDCFLSCDYEIPLVSGTRRSNSSKEIQVLVQVLHITPVMNILPSSTVLEGEVVEVHCRVVNSFPRNVELFLLWKKHILREQKGSALVHRFKTQADNSGELICKAQWGNVQKESYKTLTVKEIFSKPKLSVQPTELFEGDNFVLRCIISVYLPDKMEVNRTQYIYYKDGKKLNSSETYSSVGHPKNNGNYSCEAWVYSPLVDQLFKSSQSLLITAKVLVSQPVLSVVGGTLWLGKPFQLLCHSDKGTLPITYVLFGPDNLPEHRVVSESGEKAIFNLPPISKSSDLNSFLCHARNGQHKPPVISSGEHLRHSTLVIEPVSKPLLTTHPNTGSISEGQTLSLVCSVQRGSPPINFTWYHMETGSVLASLSTNKPESSHSIHDVKAKHGGRYYCESTNAADEIKRSTFVQIAVNWAVWKKALIVIFCLLLLLTVILMVAFKKRLLCKKKRSMSIGNKLSVRTASTKPERLSLTQTEVAVANATPSMMGKSVWSDHVSGSESDDQNSSITHEKQETQYTEVQTRDPDPNRAPVKQGTDTVYSQVRLSQQGKSNIVHFIQLPSEEGHWNFTRRKGGKRNRKQDQLQLQTFSLLVQECPITTEGQVSRATILHAPHLHCDQKGCSPFSGRTANHIDSIVCKTSPGIWSHVSVEYAQLNHDNGQHCDNSNNGDHCTDTDHVAEADNSVSVNTGDQDGGACDSPPDC</sequence>
<evidence type="ECO:0000256" key="7">
    <source>
        <dbReference type="ARBA" id="ARBA00023319"/>
    </source>
</evidence>
<keyword evidence="4 9" id="KW-0472">Membrane</keyword>
<dbReference type="GO" id="GO:0006955">
    <property type="term" value="P:immune response"/>
    <property type="evidence" value="ECO:0007669"/>
    <property type="project" value="TreeGrafter"/>
</dbReference>
<proteinExistence type="predicted"/>
<feature type="compositionally biased region" description="Polar residues" evidence="8">
    <location>
        <begin position="686"/>
        <end position="698"/>
    </location>
</feature>
<evidence type="ECO:0000256" key="2">
    <source>
        <dbReference type="ARBA" id="ARBA00022475"/>
    </source>
</evidence>
<feature type="region of interest" description="Disordered" evidence="8">
    <location>
        <begin position="680"/>
        <end position="726"/>
    </location>
</feature>
<dbReference type="GO" id="GO:0004888">
    <property type="term" value="F:transmembrane signaling receptor activity"/>
    <property type="evidence" value="ECO:0007669"/>
    <property type="project" value="TreeGrafter"/>
</dbReference>
<dbReference type="InterPro" id="IPR036179">
    <property type="entry name" value="Ig-like_dom_sf"/>
</dbReference>
<comment type="subcellular location">
    <subcellularLocation>
        <location evidence="1">Cell membrane</location>
    </subcellularLocation>
</comment>
<evidence type="ECO:0000259" key="11">
    <source>
        <dbReference type="PROSITE" id="PS50835"/>
    </source>
</evidence>
<evidence type="ECO:0000256" key="6">
    <source>
        <dbReference type="ARBA" id="ARBA00023180"/>
    </source>
</evidence>
<dbReference type="SMART" id="SM00408">
    <property type="entry name" value="IGc2"/>
    <property type="match status" value="1"/>
</dbReference>
<dbReference type="SMART" id="SM00409">
    <property type="entry name" value="IG"/>
    <property type="match status" value="4"/>
</dbReference>
<accession>A0A1A8RGJ5</accession>
<dbReference type="InterPro" id="IPR050488">
    <property type="entry name" value="Ig_Fc_receptor"/>
</dbReference>
<keyword evidence="6" id="KW-0325">Glycoprotein</keyword>
<evidence type="ECO:0000313" key="12">
    <source>
        <dbReference type="EMBL" id="SBS04498.1"/>
    </source>
</evidence>
<keyword evidence="7" id="KW-0393">Immunoglobulin domain</keyword>
<feature type="transmembrane region" description="Helical" evidence="9">
    <location>
        <begin position="611"/>
        <end position="630"/>
    </location>
</feature>
<evidence type="ECO:0000256" key="5">
    <source>
        <dbReference type="ARBA" id="ARBA00023157"/>
    </source>
</evidence>
<dbReference type="GO" id="GO:0009897">
    <property type="term" value="C:external side of plasma membrane"/>
    <property type="evidence" value="ECO:0007669"/>
    <property type="project" value="TreeGrafter"/>
</dbReference>
<feature type="domain" description="Ig-like" evidence="11">
    <location>
        <begin position="230"/>
        <end position="311"/>
    </location>
</feature>
<dbReference type="InterPro" id="IPR013783">
    <property type="entry name" value="Ig-like_fold"/>
</dbReference>
<dbReference type="Pfam" id="PF13895">
    <property type="entry name" value="Ig_2"/>
    <property type="match status" value="1"/>
</dbReference>
<dbReference type="FunFam" id="2.60.40.10:FF:000357">
    <property type="entry name" value="Fc receptor like 1"/>
    <property type="match status" value="1"/>
</dbReference>
<evidence type="ECO:0000256" key="10">
    <source>
        <dbReference type="SAM" id="SignalP"/>
    </source>
</evidence>
<dbReference type="InterPro" id="IPR003599">
    <property type="entry name" value="Ig_sub"/>
</dbReference>
<dbReference type="PROSITE" id="PS50835">
    <property type="entry name" value="IG_LIKE"/>
    <property type="match status" value="3"/>
</dbReference>
<dbReference type="PANTHER" id="PTHR11481:SF60">
    <property type="entry name" value="IG-LIKE DOMAIN-CONTAINING PROTEIN"/>
    <property type="match status" value="1"/>
</dbReference>
<dbReference type="Gene3D" id="2.60.40.10">
    <property type="entry name" value="Immunoglobulins"/>
    <property type="match status" value="3"/>
</dbReference>
<dbReference type="InterPro" id="IPR003598">
    <property type="entry name" value="Ig_sub2"/>
</dbReference>
<dbReference type="AlphaFoldDB" id="A0A1A8RGJ5"/>
<evidence type="ECO:0000256" key="8">
    <source>
        <dbReference type="SAM" id="MobiDB-lite"/>
    </source>
</evidence>
<dbReference type="Pfam" id="PF17736">
    <property type="entry name" value="Ig_C17orf99"/>
    <property type="match status" value="1"/>
</dbReference>
<dbReference type="GO" id="GO:0007166">
    <property type="term" value="P:cell surface receptor signaling pathway"/>
    <property type="evidence" value="ECO:0007669"/>
    <property type="project" value="TreeGrafter"/>
</dbReference>
<keyword evidence="3 10" id="KW-0732">Signal</keyword>
<reference evidence="12" key="2">
    <citation type="submission" date="2016-06" db="EMBL/GenBank/DDBJ databases">
        <title>The genome of a short-lived fish provides insights into sex chromosome evolution and the genetic control of aging.</title>
        <authorList>
            <person name="Reichwald K."/>
            <person name="Felder M."/>
            <person name="Petzold A."/>
            <person name="Koch P."/>
            <person name="Groth M."/>
            <person name="Platzer M."/>
        </authorList>
    </citation>
    <scope>NUCLEOTIDE SEQUENCE</scope>
    <source>
        <tissue evidence="12">Brain</tissue>
    </source>
</reference>
<dbReference type="SUPFAM" id="SSF48726">
    <property type="entry name" value="Immunoglobulin"/>
    <property type="match status" value="4"/>
</dbReference>
<keyword evidence="9" id="KW-0812">Transmembrane</keyword>
<name>A0A1A8RGJ5_9TELE</name>
<dbReference type="InterPro" id="IPR040878">
    <property type="entry name" value="IL-40-like_Ig"/>
</dbReference>
<keyword evidence="2" id="KW-1003">Cell membrane</keyword>
<keyword evidence="5" id="KW-1015">Disulfide bond</keyword>
<keyword evidence="9" id="KW-1133">Transmembrane helix</keyword>
<feature type="domain" description="Ig-like" evidence="11">
    <location>
        <begin position="319"/>
        <end position="386"/>
    </location>
</feature>
<dbReference type="EMBL" id="HAEH01016414">
    <property type="protein sequence ID" value="SBS04498.1"/>
    <property type="molecule type" value="Transcribed_RNA"/>
</dbReference>
<organism evidence="12">
    <name type="scientific">Nothobranchius rachovii</name>
    <name type="common">bluefin notho</name>
    <dbReference type="NCBI Taxonomy" id="451742"/>
    <lineage>
        <taxon>Eukaryota</taxon>
        <taxon>Metazoa</taxon>
        <taxon>Chordata</taxon>
        <taxon>Craniata</taxon>
        <taxon>Vertebrata</taxon>
        <taxon>Euteleostomi</taxon>
        <taxon>Actinopterygii</taxon>
        <taxon>Neopterygii</taxon>
        <taxon>Teleostei</taxon>
        <taxon>Neoteleostei</taxon>
        <taxon>Acanthomorphata</taxon>
        <taxon>Ovalentaria</taxon>
        <taxon>Atherinomorphae</taxon>
        <taxon>Cyprinodontiformes</taxon>
        <taxon>Nothobranchiidae</taxon>
        <taxon>Nothobranchius</taxon>
    </lineage>
</organism>
<feature type="chain" id="PRO_5008377757" evidence="10">
    <location>
        <begin position="26"/>
        <end position="892"/>
    </location>
</feature>
<evidence type="ECO:0000256" key="3">
    <source>
        <dbReference type="ARBA" id="ARBA00022729"/>
    </source>
</evidence>
<feature type="domain" description="Ig-like" evidence="11">
    <location>
        <begin position="514"/>
        <end position="600"/>
    </location>
</feature>
<dbReference type="InterPro" id="IPR007110">
    <property type="entry name" value="Ig-like_dom"/>
</dbReference>
<evidence type="ECO:0000256" key="9">
    <source>
        <dbReference type="SAM" id="Phobius"/>
    </source>
</evidence>
<reference evidence="12" key="1">
    <citation type="submission" date="2016-05" db="EMBL/GenBank/DDBJ databases">
        <authorList>
            <person name="Lavstsen T."/>
            <person name="Jespersen J.S."/>
        </authorList>
    </citation>
    <scope>NUCLEOTIDE SEQUENCE</scope>
    <source>
        <tissue evidence="12">Brain</tissue>
    </source>
</reference>